<sequence>MTDGAGAAGERYQGSVATAAGTDDKLAAQLKQIFAASQASRDKVSAILAEISAKQRELGSCSADPATLTAFQRFVDQICLGRREGAMLGCWIEGETQAFAATARPHGGIAGSPA</sequence>
<dbReference type="Proteomes" id="UP001055337">
    <property type="component" value="Plasmid unnamed"/>
</dbReference>
<accession>A0ABY3TTK4</accession>
<geneLocation type="plasmid" evidence="1 2">
    <name>unnamed</name>
</geneLocation>
<dbReference type="EMBL" id="CP092363">
    <property type="protein sequence ID" value="ULN44699.1"/>
    <property type="molecule type" value="Genomic_DNA"/>
</dbReference>
<evidence type="ECO:0000313" key="1">
    <source>
        <dbReference type="EMBL" id="ULN44699.1"/>
    </source>
</evidence>
<dbReference type="RefSeq" id="WP_240180704.1">
    <property type="nucleotide sequence ID" value="NZ_CP092363.2"/>
</dbReference>
<keyword evidence="1" id="KW-0614">Plasmid</keyword>
<gene>
    <name evidence="1" type="ORF">MI149_29845</name>
</gene>
<proteinExistence type="predicted"/>
<reference evidence="1" key="1">
    <citation type="submission" date="2022-08" db="EMBL/GenBank/DDBJ databases">
        <title>Whole genome sequencing of non-tuberculosis mycobacteria type-strains.</title>
        <authorList>
            <person name="Igarashi Y."/>
            <person name="Osugi A."/>
            <person name="Mitarai S."/>
        </authorList>
    </citation>
    <scope>NUCLEOTIDE SEQUENCE</scope>
    <source>
        <strain evidence="1">JCM 16369</strain>
    </source>
</reference>
<evidence type="ECO:0000313" key="2">
    <source>
        <dbReference type="Proteomes" id="UP001055337"/>
    </source>
</evidence>
<protein>
    <submittedName>
        <fullName evidence="1">Uncharacterized protein</fullName>
    </submittedName>
</protein>
<organism evidence="1 2">
    <name type="scientific">Mycolicibacterium crocinum</name>
    <dbReference type="NCBI Taxonomy" id="388459"/>
    <lineage>
        <taxon>Bacteria</taxon>
        <taxon>Bacillati</taxon>
        <taxon>Actinomycetota</taxon>
        <taxon>Actinomycetes</taxon>
        <taxon>Mycobacteriales</taxon>
        <taxon>Mycobacteriaceae</taxon>
        <taxon>Mycolicibacterium</taxon>
    </lineage>
</organism>
<name>A0ABY3TTK4_9MYCO</name>
<keyword evidence="2" id="KW-1185">Reference proteome</keyword>